<feature type="domain" description="Formyl transferase C-terminal" evidence="7">
    <location>
        <begin position="207"/>
        <end position="302"/>
    </location>
</feature>
<comment type="function">
    <text evidence="5">Attaches a formyl group to the free amino group of methionyl-tRNA(fMet). The formyl group appears to play a dual role in the initiator identity of N-formylmethionyl-tRNA by promoting its recognition by IF2 and preventing the misappropriation of this tRNA by the elongation apparatus.</text>
</comment>
<dbReference type="GO" id="GO:0005829">
    <property type="term" value="C:cytosol"/>
    <property type="evidence" value="ECO:0007669"/>
    <property type="project" value="TreeGrafter"/>
</dbReference>
<reference evidence="8 9" key="2">
    <citation type="journal article" date="2010" name="Stand. Genomic Sci.">
        <title>Complete genome sequence of Desulfohalobium retbaense type strain (HR(100)).</title>
        <authorList>
            <person name="Spring S."/>
            <person name="Nolan M."/>
            <person name="Lapidus A."/>
            <person name="Glavina Del Rio T."/>
            <person name="Copeland A."/>
            <person name="Tice H."/>
            <person name="Cheng J.F."/>
            <person name="Lucas S."/>
            <person name="Land M."/>
            <person name="Chen F."/>
            <person name="Bruce D."/>
            <person name="Goodwin L."/>
            <person name="Pitluck S."/>
            <person name="Ivanova N."/>
            <person name="Mavromatis K."/>
            <person name="Mikhailova N."/>
            <person name="Pati A."/>
            <person name="Chen A."/>
            <person name="Palaniappan K."/>
            <person name="Hauser L."/>
            <person name="Chang Y.J."/>
            <person name="Jeffries C.D."/>
            <person name="Munk C."/>
            <person name="Kiss H."/>
            <person name="Chain P."/>
            <person name="Han C."/>
            <person name="Brettin T."/>
            <person name="Detter J.C."/>
            <person name="Schuler E."/>
            <person name="Goker M."/>
            <person name="Rohde M."/>
            <person name="Bristow J."/>
            <person name="Eisen J.A."/>
            <person name="Markowitz V."/>
            <person name="Hugenholtz P."/>
            <person name="Kyrpides N.C."/>
            <person name="Klenk H.P."/>
        </authorList>
    </citation>
    <scope>NUCLEOTIDE SEQUENCE [LARGE SCALE GENOMIC DNA]</scope>
    <source>
        <strain evidence="9">ATCC 49802 / DSM 20745 / S 6022</strain>
    </source>
</reference>
<keyword evidence="4 5" id="KW-0648">Protein biosynthesis</keyword>
<dbReference type="STRING" id="479434.Sthe_1176"/>
<organism evidence="8 9">
    <name type="scientific">Sphaerobacter thermophilus (strain ATCC 49802 / DSM 20745 / KCCM 41009 / NCIMB 13125 / S 6022)</name>
    <dbReference type="NCBI Taxonomy" id="479434"/>
    <lineage>
        <taxon>Bacteria</taxon>
        <taxon>Pseudomonadati</taxon>
        <taxon>Thermomicrobiota</taxon>
        <taxon>Thermomicrobia</taxon>
        <taxon>Sphaerobacterales</taxon>
        <taxon>Sphaerobacterineae</taxon>
        <taxon>Sphaerobacteraceae</taxon>
        <taxon>Sphaerobacter</taxon>
    </lineage>
</organism>
<proteinExistence type="inferred from homology"/>
<dbReference type="InterPro" id="IPR002376">
    <property type="entry name" value="Formyl_transf_N"/>
</dbReference>
<dbReference type="AlphaFoldDB" id="D1C2Z5"/>
<dbReference type="HOGENOM" id="CLU_033347_1_1_0"/>
<keyword evidence="9" id="KW-1185">Reference proteome</keyword>
<name>D1C2Z5_SPHTD</name>
<dbReference type="PANTHER" id="PTHR11138:SF5">
    <property type="entry name" value="METHIONYL-TRNA FORMYLTRANSFERASE, MITOCHONDRIAL"/>
    <property type="match status" value="1"/>
</dbReference>
<dbReference type="InterPro" id="IPR005793">
    <property type="entry name" value="Formyl_trans_C"/>
</dbReference>
<dbReference type="Pfam" id="PF02911">
    <property type="entry name" value="Formyl_trans_C"/>
    <property type="match status" value="1"/>
</dbReference>
<evidence type="ECO:0000256" key="1">
    <source>
        <dbReference type="ARBA" id="ARBA00010699"/>
    </source>
</evidence>
<reference evidence="9" key="1">
    <citation type="submission" date="2009-11" db="EMBL/GenBank/DDBJ databases">
        <title>The complete chromosome 1 of Sphaerobacter thermophilus DSM 20745.</title>
        <authorList>
            <person name="Lucas S."/>
            <person name="Copeland A."/>
            <person name="Lapidus A."/>
            <person name="Glavina del Rio T."/>
            <person name="Dalin E."/>
            <person name="Tice H."/>
            <person name="Bruce D."/>
            <person name="Goodwin L."/>
            <person name="Pitluck S."/>
            <person name="Kyrpides N."/>
            <person name="Mavromatis K."/>
            <person name="Ivanova N."/>
            <person name="Mikhailova N."/>
            <person name="LaButti K.M."/>
            <person name="Clum A."/>
            <person name="Sun H.I."/>
            <person name="Brettin T."/>
            <person name="Detter J.C."/>
            <person name="Han C."/>
            <person name="Larimer F."/>
            <person name="Land M."/>
            <person name="Hauser L."/>
            <person name="Markowitz V."/>
            <person name="Cheng J.F."/>
            <person name="Hugenholtz P."/>
            <person name="Woyke T."/>
            <person name="Wu D."/>
            <person name="Steenblock K."/>
            <person name="Schneider S."/>
            <person name="Pukall R."/>
            <person name="Goeker M."/>
            <person name="Klenk H.P."/>
            <person name="Eisen J.A."/>
        </authorList>
    </citation>
    <scope>NUCLEOTIDE SEQUENCE [LARGE SCALE GENOMIC DNA]</scope>
    <source>
        <strain evidence="9">ATCC 49802 / DSM 20745 / S 6022</strain>
    </source>
</reference>
<sequence>MAISVVFLGSPAFAVPSLRALALDARFTIPLVVTQPDRPAGRGRRPRPPAVKDAAIELGLPVFQPETLRDPAAVERLAAAVPDVLVVVAYGEILRQSVLDLAPLGCLNVHPSLLPRYRGSSPVQAAILNGDTETGISIIKLVRRMDAGPIVAQRRVPLDGTETAGTLSERLANLAAEMLPDVVAAWVAGELEAEPQDDAAATYTRELTTADARIDWGKDAAEIERLVRAMQPWPKAWSILEGRRLAVLACDISHKPSTEPPGTINVSARPPRVATGTTDLVLLRVQPEGKREMAAEDWARGARLPHGARFAPVE</sequence>
<dbReference type="InterPro" id="IPR011034">
    <property type="entry name" value="Formyl_transferase-like_C_sf"/>
</dbReference>
<dbReference type="EMBL" id="CP001823">
    <property type="protein sequence ID" value="ACZ38612.1"/>
    <property type="molecule type" value="Genomic_DNA"/>
</dbReference>
<dbReference type="InterPro" id="IPR044135">
    <property type="entry name" value="Met-tRNA-FMT_C"/>
</dbReference>
<dbReference type="SUPFAM" id="SSF53328">
    <property type="entry name" value="Formyltransferase"/>
    <property type="match status" value="1"/>
</dbReference>
<evidence type="ECO:0000313" key="9">
    <source>
        <dbReference type="Proteomes" id="UP000002027"/>
    </source>
</evidence>
<dbReference type="GO" id="GO:0004479">
    <property type="term" value="F:methionyl-tRNA formyltransferase activity"/>
    <property type="evidence" value="ECO:0007669"/>
    <property type="project" value="UniProtKB-UniRule"/>
</dbReference>
<keyword evidence="3 5" id="KW-0808">Transferase</keyword>
<dbReference type="PANTHER" id="PTHR11138">
    <property type="entry name" value="METHIONYL-TRNA FORMYLTRANSFERASE"/>
    <property type="match status" value="1"/>
</dbReference>
<dbReference type="KEGG" id="sti:Sthe_1176"/>
<dbReference type="Proteomes" id="UP000002027">
    <property type="component" value="Chromosome 1"/>
</dbReference>
<protein>
    <recommendedName>
        <fullName evidence="2 5">Methionyl-tRNA formyltransferase</fullName>
        <ecNumber evidence="2 5">2.1.2.9</ecNumber>
    </recommendedName>
</protein>
<comment type="catalytic activity">
    <reaction evidence="5">
        <text>L-methionyl-tRNA(fMet) + (6R)-10-formyltetrahydrofolate = N-formyl-L-methionyl-tRNA(fMet) + (6S)-5,6,7,8-tetrahydrofolate + H(+)</text>
        <dbReference type="Rhea" id="RHEA:24380"/>
        <dbReference type="Rhea" id="RHEA-COMP:9952"/>
        <dbReference type="Rhea" id="RHEA-COMP:9953"/>
        <dbReference type="ChEBI" id="CHEBI:15378"/>
        <dbReference type="ChEBI" id="CHEBI:57453"/>
        <dbReference type="ChEBI" id="CHEBI:78530"/>
        <dbReference type="ChEBI" id="CHEBI:78844"/>
        <dbReference type="ChEBI" id="CHEBI:195366"/>
        <dbReference type="EC" id="2.1.2.9"/>
    </reaction>
</comment>
<dbReference type="InterPro" id="IPR005794">
    <property type="entry name" value="Fmt"/>
</dbReference>
<dbReference type="InParanoid" id="D1C2Z5"/>
<dbReference type="FunCoup" id="D1C2Z5">
    <property type="interactions" value="457"/>
</dbReference>
<accession>D1C2Z5</accession>
<dbReference type="CDD" id="cd08646">
    <property type="entry name" value="FMT_core_Met-tRNA-FMT_N"/>
    <property type="match status" value="1"/>
</dbReference>
<evidence type="ECO:0000259" key="7">
    <source>
        <dbReference type="Pfam" id="PF02911"/>
    </source>
</evidence>
<feature type="binding site" evidence="5">
    <location>
        <begin position="112"/>
        <end position="115"/>
    </location>
    <ligand>
        <name>(6S)-5,6,7,8-tetrahydrofolate</name>
        <dbReference type="ChEBI" id="CHEBI:57453"/>
    </ligand>
</feature>
<evidence type="ECO:0000256" key="5">
    <source>
        <dbReference type="HAMAP-Rule" id="MF_00182"/>
    </source>
</evidence>
<dbReference type="InterPro" id="IPR036477">
    <property type="entry name" value="Formyl_transf_N_sf"/>
</dbReference>
<evidence type="ECO:0000256" key="3">
    <source>
        <dbReference type="ARBA" id="ARBA00022679"/>
    </source>
</evidence>
<evidence type="ECO:0000256" key="2">
    <source>
        <dbReference type="ARBA" id="ARBA00012261"/>
    </source>
</evidence>
<dbReference type="RefSeq" id="WP_012871659.1">
    <property type="nucleotide sequence ID" value="NC_013523.1"/>
</dbReference>
<evidence type="ECO:0000256" key="4">
    <source>
        <dbReference type="ARBA" id="ARBA00022917"/>
    </source>
</evidence>
<dbReference type="OrthoDB" id="9802815at2"/>
<dbReference type="InterPro" id="IPR041711">
    <property type="entry name" value="Met-tRNA-FMT_N"/>
</dbReference>
<dbReference type="NCBIfam" id="TIGR00460">
    <property type="entry name" value="fmt"/>
    <property type="match status" value="1"/>
</dbReference>
<dbReference type="HAMAP" id="MF_00182">
    <property type="entry name" value="Formyl_trans"/>
    <property type="match status" value="1"/>
</dbReference>
<dbReference type="EC" id="2.1.2.9" evidence="2 5"/>
<dbReference type="Pfam" id="PF00551">
    <property type="entry name" value="Formyl_trans_N"/>
    <property type="match status" value="1"/>
</dbReference>
<evidence type="ECO:0000313" key="8">
    <source>
        <dbReference type="EMBL" id="ACZ38612.1"/>
    </source>
</evidence>
<comment type="similarity">
    <text evidence="1 5">Belongs to the Fmt family.</text>
</comment>
<dbReference type="eggNOG" id="COG0223">
    <property type="taxonomic scope" value="Bacteria"/>
</dbReference>
<dbReference type="SUPFAM" id="SSF50486">
    <property type="entry name" value="FMT C-terminal domain-like"/>
    <property type="match status" value="1"/>
</dbReference>
<evidence type="ECO:0000259" key="6">
    <source>
        <dbReference type="Pfam" id="PF00551"/>
    </source>
</evidence>
<dbReference type="CDD" id="cd08704">
    <property type="entry name" value="Met_tRNA_FMT_C"/>
    <property type="match status" value="1"/>
</dbReference>
<dbReference type="Gene3D" id="3.40.50.12230">
    <property type="match status" value="1"/>
</dbReference>
<feature type="domain" description="Formyl transferase N-terminal" evidence="6">
    <location>
        <begin position="6"/>
        <end position="183"/>
    </location>
</feature>
<gene>
    <name evidence="5" type="primary">fmt</name>
    <name evidence="8" type="ordered locus">Sthe_1176</name>
</gene>